<dbReference type="GO" id="GO:0005524">
    <property type="term" value="F:ATP binding"/>
    <property type="evidence" value="ECO:0007669"/>
    <property type="project" value="UniProtKB-KW"/>
</dbReference>
<protein>
    <submittedName>
        <fullName evidence="5">ATP-binding cassette domain-containing protein</fullName>
    </submittedName>
</protein>
<keyword evidence="2" id="KW-0547">Nucleotide-binding</keyword>
<name>A0ABY4HGW0_9BACI</name>
<dbReference type="InterPro" id="IPR027417">
    <property type="entry name" value="P-loop_NTPase"/>
</dbReference>
<evidence type="ECO:0000256" key="1">
    <source>
        <dbReference type="ARBA" id="ARBA00022448"/>
    </source>
</evidence>
<dbReference type="Gene3D" id="3.40.50.300">
    <property type="entry name" value="P-loop containing nucleotide triphosphate hydrolases"/>
    <property type="match status" value="1"/>
</dbReference>
<dbReference type="PANTHER" id="PTHR42939:SF1">
    <property type="entry name" value="ABC TRANSPORTER ATP-BINDING PROTEIN ALBC-RELATED"/>
    <property type="match status" value="1"/>
</dbReference>
<reference evidence="5" key="1">
    <citation type="submission" date="2022-04" db="EMBL/GenBank/DDBJ databases">
        <title>Halobacillus sp. isolated from saltern.</title>
        <authorList>
            <person name="Won M."/>
            <person name="Lee C.-M."/>
            <person name="Woen H.-Y."/>
            <person name="Kwon S.-W."/>
        </authorList>
    </citation>
    <scope>NUCLEOTIDE SEQUENCE</scope>
    <source>
        <strain evidence="5">SSHM10-5</strain>
    </source>
</reference>
<organism evidence="5 6">
    <name type="scientific">Halobacillus amylolyticus</name>
    <dbReference type="NCBI Taxonomy" id="2932259"/>
    <lineage>
        <taxon>Bacteria</taxon>
        <taxon>Bacillati</taxon>
        <taxon>Bacillota</taxon>
        <taxon>Bacilli</taxon>
        <taxon>Bacillales</taxon>
        <taxon>Bacillaceae</taxon>
        <taxon>Halobacillus</taxon>
    </lineage>
</organism>
<dbReference type="EMBL" id="CP095075">
    <property type="protein sequence ID" value="UOR14016.1"/>
    <property type="molecule type" value="Genomic_DNA"/>
</dbReference>
<feature type="domain" description="ABC transporter" evidence="4">
    <location>
        <begin position="17"/>
        <end position="46"/>
    </location>
</feature>
<evidence type="ECO:0000313" key="5">
    <source>
        <dbReference type="EMBL" id="UOR14016.1"/>
    </source>
</evidence>
<evidence type="ECO:0000313" key="6">
    <source>
        <dbReference type="Proteomes" id="UP000830326"/>
    </source>
</evidence>
<proteinExistence type="predicted"/>
<dbReference type="PANTHER" id="PTHR42939">
    <property type="entry name" value="ABC TRANSPORTER ATP-BINDING PROTEIN ALBC-RELATED"/>
    <property type="match status" value="1"/>
</dbReference>
<gene>
    <name evidence="5" type="ORF">MUO15_14690</name>
</gene>
<dbReference type="InterPro" id="IPR051782">
    <property type="entry name" value="ABC_Transporter_VariousFunc"/>
</dbReference>
<accession>A0ABY4HGW0</accession>
<keyword evidence="6" id="KW-1185">Reference proteome</keyword>
<dbReference type="Proteomes" id="UP000830326">
    <property type="component" value="Chromosome"/>
</dbReference>
<dbReference type="Pfam" id="PF00005">
    <property type="entry name" value="ABC_tran"/>
    <property type="match status" value="1"/>
</dbReference>
<dbReference type="SUPFAM" id="SSF52540">
    <property type="entry name" value="P-loop containing nucleoside triphosphate hydrolases"/>
    <property type="match status" value="1"/>
</dbReference>
<evidence type="ECO:0000259" key="4">
    <source>
        <dbReference type="Pfam" id="PF00005"/>
    </source>
</evidence>
<evidence type="ECO:0000256" key="2">
    <source>
        <dbReference type="ARBA" id="ARBA00022741"/>
    </source>
</evidence>
<keyword evidence="3 5" id="KW-0067">ATP-binding</keyword>
<dbReference type="InterPro" id="IPR003439">
    <property type="entry name" value="ABC_transporter-like_ATP-bd"/>
</dbReference>
<dbReference type="RefSeq" id="WP_245036043.1">
    <property type="nucleotide sequence ID" value="NZ_CP095075.1"/>
</dbReference>
<sequence>MLYVSDCEVKIRSQQILKNISFQLHKGKITTLVGHNGAGKSMLIKAQ</sequence>
<evidence type="ECO:0000256" key="3">
    <source>
        <dbReference type="ARBA" id="ARBA00022840"/>
    </source>
</evidence>
<keyword evidence="1" id="KW-0813">Transport</keyword>